<dbReference type="CDD" id="cd11033">
    <property type="entry name" value="CYP142-like"/>
    <property type="match status" value="1"/>
</dbReference>
<protein>
    <submittedName>
        <fullName evidence="8">Cytochrome P450</fullName>
    </submittedName>
</protein>
<comment type="similarity">
    <text evidence="1 7">Belongs to the cytochrome P450 family.</text>
</comment>
<gene>
    <name evidence="8" type="ordered locus">Strop_2786</name>
</gene>
<dbReference type="GO" id="GO:0008395">
    <property type="term" value="F:steroid hydroxylase activity"/>
    <property type="evidence" value="ECO:0007669"/>
    <property type="project" value="TreeGrafter"/>
</dbReference>
<dbReference type="PROSITE" id="PS00086">
    <property type="entry name" value="CYTOCHROME_P450"/>
    <property type="match status" value="1"/>
</dbReference>
<dbReference type="STRING" id="369723.Strop_2786"/>
<dbReference type="GO" id="GO:0005506">
    <property type="term" value="F:iron ion binding"/>
    <property type="evidence" value="ECO:0007669"/>
    <property type="project" value="InterPro"/>
</dbReference>
<dbReference type="Proteomes" id="UP000000235">
    <property type="component" value="Chromosome"/>
</dbReference>
<dbReference type="FunFam" id="1.10.630.10:FF:000018">
    <property type="entry name" value="Cytochrome P450 monooxygenase"/>
    <property type="match status" value="1"/>
</dbReference>
<evidence type="ECO:0000256" key="2">
    <source>
        <dbReference type="ARBA" id="ARBA00022617"/>
    </source>
</evidence>
<evidence type="ECO:0000256" key="5">
    <source>
        <dbReference type="ARBA" id="ARBA00023004"/>
    </source>
</evidence>
<evidence type="ECO:0000313" key="9">
    <source>
        <dbReference type="Proteomes" id="UP000000235"/>
    </source>
</evidence>
<name>A4X8M7_SALTO</name>
<keyword evidence="5 7" id="KW-0408">Iron</keyword>
<evidence type="ECO:0000256" key="6">
    <source>
        <dbReference type="ARBA" id="ARBA00023033"/>
    </source>
</evidence>
<sequence length="422" mass="46805">MSTEVVSTGNRADIAHPATYAAGVPYAEFARLRRDKPVSWVPEAALWRRSGEGRILSQGPGFWAVTTHEGVVAASRQPEVFSSGRQGAFLADPRTTADLEQARQLLVNMDAPQHARVRKLVTAVFTPRAIRALGDSVTAHARNLVERAVRQEECDVVADLAAELPLLVLADLLGLPREDRHLLYQWSNNLVGFDDPEYGGGDVEAYRKTFFEAFQYALSVAGERRRAPREDLMTLLATSEVDGRRLTDREFCNFWLLLVVAGNETTRHLITGSVLALVDNPMQRERLVADDTLLPSAVDELLRWVSPIMQFRRTAIVDTELCGTPIAAGDKVVLWYTSANRDAAVFEAPDELRLHRNPNPHLSFGMGPHFCLGAHLARLEARTMLRELAPHLSRFRLTGPVVRLESNFVNGVKSLPGSFTGQ</sequence>
<evidence type="ECO:0000256" key="7">
    <source>
        <dbReference type="RuleBase" id="RU000461"/>
    </source>
</evidence>
<dbReference type="GO" id="GO:0020037">
    <property type="term" value="F:heme binding"/>
    <property type="evidence" value="ECO:0007669"/>
    <property type="project" value="InterPro"/>
</dbReference>
<dbReference type="PANTHER" id="PTHR46696">
    <property type="entry name" value="P450, PUTATIVE (EUROFUNG)-RELATED"/>
    <property type="match status" value="1"/>
</dbReference>
<dbReference type="GO" id="GO:0017000">
    <property type="term" value="P:antibiotic biosynthetic process"/>
    <property type="evidence" value="ECO:0007669"/>
    <property type="project" value="UniProtKB-ARBA"/>
</dbReference>
<keyword evidence="6 7" id="KW-0503">Monooxygenase</keyword>
<keyword evidence="4 7" id="KW-0560">Oxidoreductase</keyword>
<organism evidence="8 9">
    <name type="scientific">Salinispora tropica (strain ATCC BAA-916 / DSM 44818 / JCM 13857 / NBRC 105044 / CNB-440)</name>
    <dbReference type="NCBI Taxonomy" id="369723"/>
    <lineage>
        <taxon>Bacteria</taxon>
        <taxon>Bacillati</taxon>
        <taxon>Actinomycetota</taxon>
        <taxon>Actinomycetes</taxon>
        <taxon>Micromonosporales</taxon>
        <taxon>Micromonosporaceae</taxon>
        <taxon>Salinispora</taxon>
    </lineage>
</organism>
<dbReference type="Gene3D" id="1.10.630.10">
    <property type="entry name" value="Cytochrome P450"/>
    <property type="match status" value="1"/>
</dbReference>
<dbReference type="PATRIC" id="fig|369723.5.peg.2871"/>
<evidence type="ECO:0000256" key="1">
    <source>
        <dbReference type="ARBA" id="ARBA00010617"/>
    </source>
</evidence>
<dbReference type="AlphaFoldDB" id="A4X8M7"/>
<dbReference type="PRINTS" id="PR00385">
    <property type="entry name" value="P450"/>
</dbReference>
<accession>A4X8M7</accession>
<dbReference type="InterPro" id="IPR002397">
    <property type="entry name" value="Cyt_P450_B"/>
</dbReference>
<keyword evidence="2 7" id="KW-0349">Heme</keyword>
<dbReference type="PRINTS" id="PR00359">
    <property type="entry name" value="BP450"/>
</dbReference>
<reference evidence="9" key="1">
    <citation type="journal article" date="2007" name="Proc. Natl. Acad. Sci. U.S.A.">
        <title>Genome sequencing reveals complex secondary metabolome in the marine actinomycete Salinispora tropica.</title>
        <authorList>
            <person name="Udwary D.W."/>
            <person name="Zeigler L."/>
            <person name="Asolkar R.N."/>
            <person name="Singan V."/>
            <person name="Lapidus A."/>
            <person name="Fenical W."/>
            <person name="Jensen P.R."/>
            <person name="Moore B.S."/>
        </authorList>
    </citation>
    <scope>NUCLEOTIDE SEQUENCE [LARGE SCALE GENOMIC DNA]</scope>
    <source>
        <strain evidence="9">ATCC BAA-916 / DSM 44818 / CNB-440</strain>
    </source>
</reference>
<dbReference type="PANTHER" id="PTHR46696:SF4">
    <property type="entry name" value="BIOTIN BIOSYNTHESIS CYTOCHROME P450"/>
    <property type="match status" value="1"/>
</dbReference>
<keyword evidence="9" id="KW-1185">Reference proteome</keyword>
<dbReference type="RefSeq" id="WP_012014008.1">
    <property type="nucleotide sequence ID" value="NC_009380.1"/>
</dbReference>
<dbReference type="SUPFAM" id="SSF48264">
    <property type="entry name" value="Cytochrome P450"/>
    <property type="match status" value="1"/>
</dbReference>
<dbReference type="InterPro" id="IPR017972">
    <property type="entry name" value="Cyt_P450_CS"/>
</dbReference>
<evidence type="ECO:0000256" key="3">
    <source>
        <dbReference type="ARBA" id="ARBA00022723"/>
    </source>
</evidence>
<dbReference type="InterPro" id="IPR001128">
    <property type="entry name" value="Cyt_P450"/>
</dbReference>
<evidence type="ECO:0000313" key="8">
    <source>
        <dbReference type="EMBL" id="ABP55227.1"/>
    </source>
</evidence>
<dbReference type="EMBL" id="CP000667">
    <property type="protein sequence ID" value="ABP55227.1"/>
    <property type="molecule type" value="Genomic_DNA"/>
</dbReference>
<dbReference type="GO" id="GO:0006707">
    <property type="term" value="P:cholesterol catabolic process"/>
    <property type="evidence" value="ECO:0007669"/>
    <property type="project" value="TreeGrafter"/>
</dbReference>
<dbReference type="Pfam" id="PF00067">
    <property type="entry name" value="p450"/>
    <property type="match status" value="1"/>
</dbReference>
<dbReference type="KEGG" id="stp:Strop_2786"/>
<dbReference type="InterPro" id="IPR036396">
    <property type="entry name" value="Cyt_P450_sf"/>
</dbReference>
<dbReference type="GO" id="GO:0036199">
    <property type="term" value="F:cholest-4-en-3-one 26-monooxygenase activity"/>
    <property type="evidence" value="ECO:0007669"/>
    <property type="project" value="TreeGrafter"/>
</dbReference>
<dbReference type="HOGENOM" id="CLU_033716_0_0_11"/>
<proteinExistence type="inferred from homology"/>
<dbReference type="eggNOG" id="COG2124">
    <property type="taxonomic scope" value="Bacteria"/>
</dbReference>
<keyword evidence="3 7" id="KW-0479">Metal-binding</keyword>
<evidence type="ECO:0000256" key="4">
    <source>
        <dbReference type="ARBA" id="ARBA00023002"/>
    </source>
</evidence>